<protein>
    <submittedName>
        <fullName evidence="1">Unannotated protein</fullName>
    </submittedName>
</protein>
<evidence type="ECO:0000313" key="1">
    <source>
        <dbReference type="EMBL" id="CAB4346773.1"/>
    </source>
</evidence>
<gene>
    <name evidence="1" type="ORF">UFOPK3522_01473</name>
</gene>
<organism evidence="1">
    <name type="scientific">freshwater metagenome</name>
    <dbReference type="NCBI Taxonomy" id="449393"/>
    <lineage>
        <taxon>unclassified sequences</taxon>
        <taxon>metagenomes</taxon>
        <taxon>ecological metagenomes</taxon>
    </lineage>
</organism>
<reference evidence="1" key="1">
    <citation type="submission" date="2020-05" db="EMBL/GenBank/DDBJ databases">
        <authorList>
            <person name="Chiriac C."/>
            <person name="Salcher M."/>
            <person name="Ghai R."/>
            <person name="Kavagutti S V."/>
        </authorList>
    </citation>
    <scope>NUCLEOTIDE SEQUENCE</scope>
</reference>
<name>A0A6J6A510_9ZZZZ</name>
<dbReference type="EMBL" id="CAESAO010000168">
    <property type="protein sequence ID" value="CAB4346773.1"/>
    <property type="molecule type" value="Genomic_DNA"/>
</dbReference>
<accession>A0A6J6A510</accession>
<proteinExistence type="predicted"/>
<dbReference type="AlphaFoldDB" id="A0A6J6A510"/>
<sequence>MVAFVLADAYRDKFGGDHIDDARAALVAYCDRIAWTRR</sequence>